<dbReference type="AlphaFoldDB" id="A0A0R3WYC4"/>
<organism evidence="5">
    <name type="scientific">Hydatigena taeniaeformis</name>
    <name type="common">Feline tapeworm</name>
    <name type="synonym">Taenia taeniaeformis</name>
    <dbReference type="NCBI Taxonomy" id="6205"/>
    <lineage>
        <taxon>Eukaryota</taxon>
        <taxon>Metazoa</taxon>
        <taxon>Spiralia</taxon>
        <taxon>Lophotrochozoa</taxon>
        <taxon>Platyhelminthes</taxon>
        <taxon>Cestoda</taxon>
        <taxon>Eucestoda</taxon>
        <taxon>Cyclophyllidea</taxon>
        <taxon>Taeniidae</taxon>
        <taxon>Hydatigera</taxon>
    </lineage>
</organism>
<proteinExistence type="predicted"/>
<evidence type="ECO:0000256" key="2">
    <source>
        <dbReference type="SAM" id="SignalP"/>
    </source>
</evidence>
<feature type="chain" id="PRO_5043133101" evidence="2">
    <location>
        <begin position="20"/>
        <end position="156"/>
    </location>
</feature>
<accession>A0A0R3WYC4</accession>
<protein>
    <submittedName>
        <fullName evidence="5">Ig-like domain-containing protein</fullName>
    </submittedName>
</protein>
<evidence type="ECO:0000256" key="1">
    <source>
        <dbReference type="SAM" id="MobiDB-lite"/>
    </source>
</evidence>
<gene>
    <name evidence="3" type="ORF">TTAC_LOCUS5749</name>
</gene>
<dbReference type="WBParaSite" id="TTAC_0000576401-mRNA-1">
    <property type="protein sequence ID" value="TTAC_0000576401-mRNA-1"/>
    <property type="gene ID" value="TTAC_0000576401"/>
</dbReference>
<keyword evidence="2" id="KW-0732">Signal</keyword>
<evidence type="ECO:0000313" key="3">
    <source>
        <dbReference type="EMBL" id="VDM27590.1"/>
    </source>
</evidence>
<feature type="region of interest" description="Disordered" evidence="1">
    <location>
        <begin position="72"/>
        <end position="96"/>
    </location>
</feature>
<reference evidence="3 4" key="2">
    <citation type="submission" date="2018-11" db="EMBL/GenBank/DDBJ databases">
        <authorList>
            <consortium name="Pathogen Informatics"/>
        </authorList>
    </citation>
    <scope>NUCLEOTIDE SEQUENCE [LARGE SCALE GENOMIC DNA]</scope>
</reference>
<keyword evidence="4" id="KW-1185">Reference proteome</keyword>
<dbReference type="EMBL" id="UYWX01008874">
    <property type="protein sequence ID" value="VDM27590.1"/>
    <property type="molecule type" value="Genomic_DNA"/>
</dbReference>
<sequence length="156" mass="16774">MFDCSLLPAIILLPKFVAAGTKLYATGNPGENATLTCEALGGLSIPGGLQLTLLRGSGLKDLVEQAISGKGSISPSTLVADSPTEPSAFGESREKPPFSERIETILPDMDPRYHLTAGPDPRNPYAAMVRLWISSECRKVMPLVSKDYMLLKSCFF</sequence>
<evidence type="ECO:0000313" key="5">
    <source>
        <dbReference type="WBParaSite" id="TTAC_0000576401-mRNA-1"/>
    </source>
</evidence>
<feature type="signal peptide" evidence="2">
    <location>
        <begin position="1"/>
        <end position="19"/>
    </location>
</feature>
<dbReference type="STRING" id="6205.A0A0R3WYC4"/>
<reference evidence="5" key="1">
    <citation type="submission" date="2017-02" db="UniProtKB">
        <authorList>
            <consortium name="WormBaseParasite"/>
        </authorList>
    </citation>
    <scope>IDENTIFICATION</scope>
</reference>
<name>A0A0R3WYC4_HYDTA</name>
<dbReference type="Proteomes" id="UP000274429">
    <property type="component" value="Unassembled WGS sequence"/>
</dbReference>
<dbReference type="OrthoDB" id="2151624at2759"/>
<evidence type="ECO:0000313" key="4">
    <source>
        <dbReference type="Proteomes" id="UP000274429"/>
    </source>
</evidence>